<dbReference type="AlphaFoldDB" id="A0AAV1RIP8"/>
<reference evidence="1 2" key="1">
    <citation type="submission" date="2024-01" db="EMBL/GenBank/DDBJ databases">
        <authorList>
            <person name="Waweru B."/>
        </authorList>
    </citation>
    <scope>NUCLEOTIDE SEQUENCE [LARGE SCALE GENOMIC DNA]</scope>
</reference>
<evidence type="ECO:0000313" key="2">
    <source>
        <dbReference type="Proteomes" id="UP001314170"/>
    </source>
</evidence>
<comment type="caution">
    <text evidence="1">The sequence shown here is derived from an EMBL/GenBank/DDBJ whole genome shotgun (WGS) entry which is preliminary data.</text>
</comment>
<name>A0AAV1RIP8_9ROSI</name>
<dbReference type="EMBL" id="CAWUPB010001009">
    <property type="protein sequence ID" value="CAK7336615.1"/>
    <property type="molecule type" value="Genomic_DNA"/>
</dbReference>
<evidence type="ECO:0000313" key="1">
    <source>
        <dbReference type="EMBL" id="CAK7336615.1"/>
    </source>
</evidence>
<dbReference type="Proteomes" id="UP001314170">
    <property type="component" value="Unassembled WGS sequence"/>
</dbReference>
<accession>A0AAV1RIP8</accession>
<feature type="non-terminal residue" evidence="1">
    <location>
        <position position="74"/>
    </location>
</feature>
<protein>
    <submittedName>
        <fullName evidence="1">Uncharacterized protein</fullName>
    </submittedName>
</protein>
<sequence length="74" mass="8910">MGKEDGETEWNYWFGPVEDTVRFGALGLGWWLLWESWISGQVSRWFCEGFDWGFCLRFFGCYAWRRGFWSSTCE</sequence>
<gene>
    <name evidence="1" type="ORF">DCAF_LOCUS11626</name>
</gene>
<keyword evidence="2" id="KW-1185">Reference proteome</keyword>
<proteinExistence type="predicted"/>
<organism evidence="1 2">
    <name type="scientific">Dovyalis caffra</name>
    <dbReference type="NCBI Taxonomy" id="77055"/>
    <lineage>
        <taxon>Eukaryota</taxon>
        <taxon>Viridiplantae</taxon>
        <taxon>Streptophyta</taxon>
        <taxon>Embryophyta</taxon>
        <taxon>Tracheophyta</taxon>
        <taxon>Spermatophyta</taxon>
        <taxon>Magnoliopsida</taxon>
        <taxon>eudicotyledons</taxon>
        <taxon>Gunneridae</taxon>
        <taxon>Pentapetalae</taxon>
        <taxon>rosids</taxon>
        <taxon>fabids</taxon>
        <taxon>Malpighiales</taxon>
        <taxon>Salicaceae</taxon>
        <taxon>Flacourtieae</taxon>
        <taxon>Dovyalis</taxon>
    </lineage>
</organism>